<keyword evidence="3 7" id="KW-0808">Transferase</keyword>
<evidence type="ECO:0000256" key="1">
    <source>
        <dbReference type="ARBA" id="ARBA00022491"/>
    </source>
</evidence>
<evidence type="ECO:0000256" key="3">
    <source>
        <dbReference type="ARBA" id="ARBA00022679"/>
    </source>
</evidence>
<evidence type="ECO:0000256" key="4">
    <source>
        <dbReference type="ARBA" id="ARBA00023315"/>
    </source>
</evidence>
<evidence type="ECO:0000313" key="7">
    <source>
        <dbReference type="EMBL" id="OWJ63984.1"/>
    </source>
</evidence>
<evidence type="ECO:0000256" key="2">
    <source>
        <dbReference type="ARBA" id="ARBA00022649"/>
    </source>
</evidence>
<dbReference type="SUPFAM" id="SSF55729">
    <property type="entry name" value="Acyl-CoA N-acyltransferases (Nat)"/>
    <property type="match status" value="1"/>
</dbReference>
<dbReference type="EMBL" id="NHON01000072">
    <property type="protein sequence ID" value="OWJ63984.1"/>
    <property type="molecule type" value="Genomic_DNA"/>
</dbReference>
<feature type="domain" description="N-acetyltransferase" evidence="6">
    <location>
        <begin position="47"/>
        <end position="150"/>
    </location>
</feature>
<name>A0A211ZFP4_9PROT</name>
<protein>
    <submittedName>
        <fullName evidence="7">GNAT family N-acetyltransferase</fullName>
    </submittedName>
</protein>
<evidence type="ECO:0000256" key="5">
    <source>
        <dbReference type="ARBA" id="ARBA00049880"/>
    </source>
</evidence>
<dbReference type="PANTHER" id="PTHR36449:SF1">
    <property type="entry name" value="ACETYLTRANSFERASE"/>
    <property type="match status" value="1"/>
</dbReference>
<dbReference type="Gene3D" id="3.40.630.30">
    <property type="match status" value="1"/>
</dbReference>
<evidence type="ECO:0000259" key="6">
    <source>
        <dbReference type="Pfam" id="PF13508"/>
    </source>
</evidence>
<dbReference type="Pfam" id="PF13508">
    <property type="entry name" value="Acetyltransf_7"/>
    <property type="match status" value="1"/>
</dbReference>
<gene>
    <name evidence="7" type="ORF">BWR60_26980</name>
</gene>
<organism evidence="7 8">
    <name type="scientific">Inquilinus limosus</name>
    <dbReference type="NCBI Taxonomy" id="171674"/>
    <lineage>
        <taxon>Bacteria</taxon>
        <taxon>Pseudomonadati</taxon>
        <taxon>Pseudomonadota</taxon>
        <taxon>Alphaproteobacteria</taxon>
        <taxon>Rhodospirillales</taxon>
        <taxon>Rhodospirillaceae</taxon>
        <taxon>Inquilinus</taxon>
    </lineage>
</organism>
<dbReference type="InterPro" id="IPR000182">
    <property type="entry name" value="GNAT_dom"/>
</dbReference>
<keyword evidence="2" id="KW-1277">Toxin-antitoxin system</keyword>
<dbReference type="RefSeq" id="WP_088154823.1">
    <property type="nucleotide sequence ID" value="NZ_NHON01000072.1"/>
</dbReference>
<reference evidence="8" key="1">
    <citation type="submission" date="2017-05" db="EMBL/GenBank/DDBJ databases">
        <authorList>
            <person name="Macchi M."/>
            <person name="Festa S."/>
            <person name="Coppotelli B.M."/>
            <person name="Morelli I.S."/>
        </authorList>
    </citation>
    <scope>NUCLEOTIDE SEQUENCE [LARGE SCALE GENOMIC DNA]</scope>
    <source>
        <strain evidence="8">I</strain>
    </source>
</reference>
<comment type="caution">
    <text evidence="7">The sequence shown here is derived from an EMBL/GenBank/DDBJ whole genome shotgun (WGS) entry which is preliminary data.</text>
</comment>
<dbReference type="GO" id="GO:0016747">
    <property type="term" value="F:acyltransferase activity, transferring groups other than amino-acyl groups"/>
    <property type="evidence" value="ECO:0007669"/>
    <property type="project" value="InterPro"/>
</dbReference>
<proteinExistence type="predicted"/>
<dbReference type="Proteomes" id="UP000196655">
    <property type="component" value="Unassembled WGS sequence"/>
</dbReference>
<comment type="catalytic activity">
    <reaction evidence="5">
        <text>glycyl-tRNA(Gly) + acetyl-CoA = N-acetylglycyl-tRNA(Gly) + CoA + H(+)</text>
        <dbReference type="Rhea" id="RHEA:81867"/>
        <dbReference type="Rhea" id="RHEA-COMP:9683"/>
        <dbReference type="Rhea" id="RHEA-COMP:19766"/>
        <dbReference type="ChEBI" id="CHEBI:15378"/>
        <dbReference type="ChEBI" id="CHEBI:57287"/>
        <dbReference type="ChEBI" id="CHEBI:57288"/>
        <dbReference type="ChEBI" id="CHEBI:78522"/>
        <dbReference type="ChEBI" id="CHEBI:232036"/>
    </reaction>
</comment>
<accession>A0A211ZFP4</accession>
<evidence type="ECO:0000313" key="8">
    <source>
        <dbReference type="Proteomes" id="UP000196655"/>
    </source>
</evidence>
<keyword evidence="4" id="KW-0012">Acyltransferase</keyword>
<dbReference type="AlphaFoldDB" id="A0A211ZFP4"/>
<dbReference type="PANTHER" id="PTHR36449">
    <property type="entry name" value="ACETYLTRANSFERASE-RELATED"/>
    <property type="match status" value="1"/>
</dbReference>
<dbReference type="InterPro" id="IPR016181">
    <property type="entry name" value="Acyl_CoA_acyltransferase"/>
</dbReference>
<keyword evidence="8" id="KW-1185">Reference proteome</keyword>
<sequence>MSARRYGPLEKLDATHELDGFDCGQEPLNRFLIRFALTNQKADSAQTYCVCRSGERRVVGFYSLTVGAVDRAQAPSRTAKGLPRHPVPVMLLARLAVDISEQGHGLGKALLKDALLRTAQAADIAGIRAFLVHAKDEGARAFYERFDFEPSPVDPFLLFLLMKDVRAALQEG</sequence>
<dbReference type="OrthoDB" id="9793394at2"/>
<keyword evidence="1" id="KW-0678">Repressor</keyword>